<protein>
    <submittedName>
        <fullName evidence="1">Uncharacterized protein</fullName>
    </submittedName>
</protein>
<reference evidence="1 2" key="1">
    <citation type="journal article" date="2016" name="Nat. Commun.">
        <title>Ectomycorrhizal ecology is imprinted in the genome of the dominant symbiotic fungus Cenococcum geophilum.</title>
        <authorList>
            <consortium name="DOE Joint Genome Institute"/>
            <person name="Peter M."/>
            <person name="Kohler A."/>
            <person name="Ohm R.A."/>
            <person name="Kuo A."/>
            <person name="Krutzmann J."/>
            <person name="Morin E."/>
            <person name="Arend M."/>
            <person name="Barry K.W."/>
            <person name="Binder M."/>
            <person name="Choi C."/>
            <person name="Clum A."/>
            <person name="Copeland A."/>
            <person name="Grisel N."/>
            <person name="Haridas S."/>
            <person name="Kipfer T."/>
            <person name="LaButti K."/>
            <person name="Lindquist E."/>
            <person name="Lipzen A."/>
            <person name="Maire R."/>
            <person name="Meier B."/>
            <person name="Mihaltcheva S."/>
            <person name="Molinier V."/>
            <person name="Murat C."/>
            <person name="Poggeler S."/>
            <person name="Quandt C.A."/>
            <person name="Sperisen C."/>
            <person name="Tritt A."/>
            <person name="Tisserant E."/>
            <person name="Crous P.W."/>
            <person name="Henrissat B."/>
            <person name="Nehls U."/>
            <person name="Egli S."/>
            <person name="Spatafora J.W."/>
            <person name="Grigoriev I.V."/>
            <person name="Martin F.M."/>
        </authorList>
    </citation>
    <scope>NUCLEOTIDE SEQUENCE [LARGE SCALE GENOMIC DNA]</scope>
    <source>
        <strain evidence="1 2">1.58</strain>
    </source>
</reference>
<keyword evidence="2" id="KW-1185">Reference proteome</keyword>
<name>A0ACC8ENP0_9PEZI</name>
<proteinExistence type="predicted"/>
<dbReference type="Proteomes" id="UP000250078">
    <property type="component" value="Unassembled WGS sequence"/>
</dbReference>
<gene>
    <name evidence="1" type="ORF">K441DRAFT_690808</name>
</gene>
<dbReference type="EMBL" id="KV748251">
    <property type="protein sequence ID" value="OCK88019.1"/>
    <property type="molecule type" value="Genomic_DNA"/>
</dbReference>
<accession>A0ACC8ENP0</accession>
<evidence type="ECO:0000313" key="1">
    <source>
        <dbReference type="EMBL" id="OCK88019.1"/>
    </source>
</evidence>
<organism evidence="1 2">
    <name type="scientific">Cenococcum geophilum 1.58</name>
    <dbReference type="NCBI Taxonomy" id="794803"/>
    <lineage>
        <taxon>Eukaryota</taxon>
        <taxon>Fungi</taxon>
        <taxon>Dikarya</taxon>
        <taxon>Ascomycota</taxon>
        <taxon>Pezizomycotina</taxon>
        <taxon>Dothideomycetes</taxon>
        <taxon>Pleosporomycetidae</taxon>
        <taxon>Gloniales</taxon>
        <taxon>Gloniaceae</taxon>
        <taxon>Cenococcum</taxon>
    </lineage>
</organism>
<sequence>MQSSASRAFSILSSKIHPQLPLTPRESQQLLALLTTSFRQQLDREYLRDPLRSHSARLQLHNQSKDTPTKPGAPESKSHTTASKHLETVLTNPLFAIKPQRRRSGTYDIKDAHKIMGDPLQWFQEQVASGSADIQSAYLCVEAIQKMTPSSPMTESAKHSNIGLKISDWLWSSGIEKTKPFLTNLGFIKLLVPYLVREHAEDPLWRWFTRSLQTWIQEANVDMKQVHRFRAHLLKSMAMSKLDGEGGPEAAITTILRAVALLDTPNICLSTSDTNLAGRSVVEHIISTTTPIPAELFNQFIHSTRRWSRQWELFQAILWSHYPSQPNANPGLEYLKNGAALSRSQRPEFRRLLVQLSLGVAQQLLTENRFSEGQWVLDFARDNLSEELGLQPERPSVKESSQRSSQDELENLQLLDSLKLDI</sequence>
<evidence type="ECO:0000313" key="2">
    <source>
        <dbReference type="Proteomes" id="UP000250078"/>
    </source>
</evidence>